<dbReference type="AlphaFoldDB" id="A0A1G9BW81"/>
<feature type="domain" description="Prokaryotic-type class I peptide chain release factors" evidence="2">
    <location>
        <begin position="8"/>
        <end position="133"/>
    </location>
</feature>
<evidence type="ECO:0000259" key="2">
    <source>
        <dbReference type="Pfam" id="PF00472"/>
    </source>
</evidence>
<dbReference type="Gene3D" id="3.30.160.20">
    <property type="match status" value="1"/>
</dbReference>
<feature type="region of interest" description="Disordered" evidence="1">
    <location>
        <begin position="101"/>
        <end position="138"/>
    </location>
</feature>
<feature type="compositionally biased region" description="Basic residues" evidence="1">
    <location>
        <begin position="103"/>
        <end position="138"/>
    </location>
</feature>
<accession>A0A1G9BW81</accession>
<dbReference type="NCBIfam" id="NF006718">
    <property type="entry name" value="PRK09256.1"/>
    <property type="match status" value="1"/>
</dbReference>
<sequence>MITITPALSIPDSEIIFIASRSSGPGGQHVNKTSSRVTLIFNLEESASLSDHQKRILLLRISNKINSKGELQISCEEHRSQFRNKEEALERFKSLLADGLKPIKQRRKTKVPNSTKRKRMDNKNKRATTKKQRSKPDY</sequence>
<gene>
    <name evidence="3" type="ORF">SAMN05660337_0445</name>
</gene>
<dbReference type="PANTHER" id="PTHR47814">
    <property type="entry name" value="PEPTIDYL-TRNA HYDROLASE ARFB"/>
    <property type="match status" value="1"/>
</dbReference>
<dbReference type="PANTHER" id="PTHR47814:SF1">
    <property type="entry name" value="PEPTIDYL-TRNA HYDROLASE ARFB"/>
    <property type="match status" value="1"/>
</dbReference>
<protein>
    <submittedName>
        <fullName evidence="3">Ribosome-associated protein</fullName>
    </submittedName>
</protein>
<dbReference type="OrthoDB" id="9815709at2"/>
<dbReference type="GO" id="GO:0004045">
    <property type="term" value="F:peptidyl-tRNA hydrolase activity"/>
    <property type="evidence" value="ECO:0007669"/>
    <property type="project" value="TreeGrafter"/>
</dbReference>
<dbReference type="SUPFAM" id="SSF110916">
    <property type="entry name" value="Peptidyl-tRNA hydrolase domain-like"/>
    <property type="match status" value="1"/>
</dbReference>
<dbReference type="EMBL" id="FNGA01000001">
    <property type="protein sequence ID" value="SDK43692.1"/>
    <property type="molecule type" value="Genomic_DNA"/>
</dbReference>
<dbReference type="InterPro" id="IPR000352">
    <property type="entry name" value="Pep_chain_release_fac_I"/>
</dbReference>
<dbReference type="Pfam" id="PF00472">
    <property type="entry name" value="RF-1"/>
    <property type="match status" value="1"/>
</dbReference>
<evidence type="ECO:0000313" key="4">
    <source>
        <dbReference type="Proteomes" id="UP000199053"/>
    </source>
</evidence>
<evidence type="ECO:0000256" key="1">
    <source>
        <dbReference type="SAM" id="MobiDB-lite"/>
    </source>
</evidence>
<dbReference type="RefSeq" id="WP_092157808.1">
    <property type="nucleotide sequence ID" value="NZ_FNGA01000001.1"/>
</dbReference>
<dbReference type="STRING" id="246191.SAMN05660337_0445"/>
<evidence type="ECO:0000313" key="3">
    <source>
        <dbReference type="EMBL" id="SDK43692.1"/>
    </source>
</evidence>
<keyword evidence="4" id="KW-1185">Reference proteome</keyword>
<proteinExistence type="predicted"/>
<dbReference type="GO" id="GO:0043022">
    <property type="term" value="F:ribosome binding"/>
    <property type="evidence" value="ECO:0007669"/>
    <property type="project" value="TreeGrafter"/>
</dbReference>
<reference evidence="4" key="1">
    <citation type="submission" date="2016-10" db="EMBL/GenBank/DDBJ databases">
        <authorList>
            <person name="Varghese N."/>
            <person name="Submissions S."/>
        </authorList>
    </citation>
    <scope>NUCLEOTIDE SEQUENCE [LARGE SCALE GENOMIC DNA]</scope>
    <source>
        <strain evidence="4">DSM 16995</strain>
    </source>
</reference>
<dbReference type="Proteomes" id="UP000199053">
    <property type="component" value="Unassembled WGS sequence"/>
</dbReference>
<dbReference type="GO" id="GO:0072344">
    <property type="term" value="P:rescue of stalled ribosome"/>
    <property type="evidence" value="ECO:0007669"/>
    <property type="project" value="TreeGrafter"/>
</dbReference>
<organism evidence="3 4">
    <name type="scientific">Maridesulfovibrio ferrireducens</name>
    <dbReference type="NCBI Taxonomy" id="246191"/>
    <lineage>
        <taxon>Bacteria</taxon>
        <taxon>Pseudomonadati</taxon>
        <taxon>Thermodesulfobacteriota</taxon>
        <taxon>Desulfovibrionia</taxon>
        <taxon>Desulfovibrionales</taxon>
        <taxon>Desulfovibrionaceae</taxon>
        <taxon>Maridesulfovibrio</taxon>
    </lineage>
</organism>
<name>A0A1G9BW81_9BACT</name>
<dbReference type="GO" id="GO:0003747">
    <property type="term" value="F:translation release factor activity"/>
    <property type="evidence" value="ECO:0007669"/>
    <property type="project" value="InterPro"/>
</dbReference>